<keyword evidence="3" id="KW-1185">Reference proteome</keyword>
<comment type="caution">
    <text evidence="2">The sequence shown here is derived from an EMBL/GenBank/DDBJ whole genome shotgun (WGS) entry which is preliminary data.</text>
</comment>
<dbReference type="Pfam" id="PF13432">
    <property type="entry name" value="TPR_16"/>
    <property type="match status" value="1"/>
</dbReference>
<dbReference type="RefSeq" id="WP_218404487.1">
    <property type="nucleotide sequence ID" value="NZ_JAGSPC010000001.1"/>
</dbReference>
<evidence type="ECO:0000313" key="3">
    <source>
        <dbReference type="Proteomes" id="UP001138681"/>
    </source>
</evidence>
<dbReference type="Proteomes" id="UP001138681">
    <property type="component" value="Unassembled WGS sequence"/>
</dbReference>
<evidence type="ECO:0000313" key="2">
    <source>
        <dbReference type="EMBL" id="MBV7259243.1"/>
    </source>
</evidence>
<organism evidence="2 3">
    <name type="scientific">Erythrobacter crassostreae</name>
    <dbReference type="NCBI Taxonomy" id="2828328"/>
    <lineage>
        <taxon>Bacteria</taxon>
        <taxon>Pseudomonadati</taxon>
        <taxon>Pseudomonadota</taxon>
        <taxon>Alphaproteobacteria</taxon>
        <taxon>Sphingomonadales</taxon>
        <taxon>Erythrobacteraceae</taxon>
        <taxon>Erythrobacter/Porphyrobacter group</taxon>
        <taxon>Erythrobacter</taxon>
    </lineage>
</organism>
<dbReference type="EMBL" id="JAGSPC010000001">
    <property type="protein sequence ID" value="MBV7259243.1"/>
    <property type="molecule type" value="Genomic_DNA"/>
</dbReference>
<evidence type="ECO:0000256" key="1">
    <source>
        <dbReference type="PROSITE-ProRule" id="PRU00339"/>
    </source>
</evidence>
<protein>
    <submittedName>
        <fullName evidence="2">Tetratricopeptide repeat protein</fullName>
    </submittedName>
</protein>
<dbReference type="SMART" id="SM00028">
    <property type="entry name" value="TPR"/>
    <property type="match status" value="5"/>
</dbReference>
<dbReference type="PANTHER" id="PTHR12558:SF13">
    <property type="entry name" value="CELL DIVISION CYCLE PROTEIN 27 HOMOLOG"/>
    <property type="match status" value="1"/>
</dbReference>
<accession>A0A9X1F4B6</accession>
<name>A0A9X1F4B6_9SPHN</name>
<reference evidence="2" key="1">
    <citation type="submission" date="2021-04" db="EMBL/GenBank/DDBJ databases">
        <authorList>
            <person name="Pira H."/>
            <person name="Risdian C."/>
            <person name="Wink J."/>
        </authorList>
    </citation>
    <scope>NUCLEOTIDE SEQUENCE</scope>
    <source>
        <strain evidence="2">WH158</strain>
    </source>
</reference>
<dbReference type="Pfam" id="PF13759">
    <property type="entry name" value="2OG-FeII_Oxy_5"/>
    <property type="match status" value="1"/>
</dbReference>
<dbReference type="PANTHER" id="PTHR12558">
    <property type="entry name" value="CELL DIVISION CYCLE 16,23,27"/>
    <property type="match status" value="1"/>
</dbReference>
<sequence length="567" mass="62022">MKAGLSPHQVQSRIQMAMQSGDLEEARAIAKAALRANPRDGALAHTSGNLALKAGDAKAAAKHFEAAAKRVPGHLDYTLDHAIALQQLGRHDDVVDRLSKHEDAGRNVIRYASIRALSHKELGQLDEAAEWYDSALSLDPRHPRALHGRARIALERGEADALLRFDQAISVNPGDADIWLGKANALDVSGDTKGAMTVASQIAEQGPAYLPGQSFLAQMRLAAGDADFAAHFADAAAKLPQDPNIPAAHCDVLSGLDRANEAADIAAQARKRFPQIDHFALLEAVHSGTAGDWDRAEAIFAALINESPLRFLNEARHRLRKHDLEAAEHLLDKALIANQWDIAAWALRGIVWRLAGDDRAEWLHAQDGLVQFLPLEGADGLIERSTAFLRELHTHSAMPLGQSLRGGTQTRGILFHRMEPVIRELRDAIARTMESYRENLPKRDEKHPLLRHSKAAWKFDGSWSVRLTGGGDFHTSHIHPKGIVSSALYLIVPEDSTDEGAHNGCLEVGRPPPDLSLDLDPVRTIQPIPGHLALFPSTLYHGTTPFTSSERMTVAFDVVSQRKSRLK</sequence>
<dbReference type="InterPro" id="IPR012668">
    <property type="entry name" value="CHP02466"/>
</dbReference>
<keyword evidence="1" id="KW-0802">TPR repeat</keyword>
<proteinExistence type="predicted"/>
<dbReference type="Pfam" id="PF14559">
    <property type="entry name" value="TPR_19"/>
    <property type="match status" value="1"/>
</dbReference>
<gene>
    <name evidence="2" type="ORF">KCG46_06615</name>
</gene>
<feature type="repeat" description="TPR" evidence="1">
    <location>
        <begin position="109"/>
        <end position="142"/>
    </location>
</feature>
<dbReference type="AlphaFoldDB" id="A0A9X1F4B6"/>
<dbReference type="PROSITE" id="PS50005">
    <property type="entry name" value="TPR"/>
    <property type="match status" value="1"/>
</dbReference>
<dbReference type="InterPro" id="IPR019734">
    <property type="entry name" value="TPR_rpt"/>
</dbReference>